<evidence type="ECO:0000313" key="2">
    <source>
        <dbReference type="Proteomes" id="UP000886501"/>
    </source>
</evidence>
<keyword evidence="2" id="KW-1185">Reference proteome</keyword>
<name>A0ACB6ZQ07_THEGA</name>
<protein>
    <submittedName>
        <fullName evidence="1">Uncharacterized protein</fullName>
    </submittedName>
</protein>
<comment type="caution">
    <text evidence="1">The sequence shown here is derived from an EMBL/GenBank/DDBJ whole genome shotgun (WGS) entry which is preliminary data.</text>
</comment>
<proteinExistence type="predicted"/>
<evidence type="ECO:0000313" key="1">
    <source>
        <dbReference type="EMBL" id="KAF9651495.1"/>
    </source>
</evidence>
<dbReference type="EMBL" id="MU117975">
    <property type="protein sequence ID" value="KAF9651495.1"/>
    <property type="molecule type" value="Genomic_DNA"/>
</dbReference>
<reference evidence="1" key="2">
    <citation type="journal article" date="2020" name="Nat. Commun.">
        <title>Large-scale genome sequencing of mycorrhizal fungi provides insights into the early evolution of symbiotic traits.</title>
        <authorList>
            <person name="Miyauchi S."/>
            <person name="Kiss E."/>
            <person name="Kuo A."/>
            <person name="Drula E."/>
            <person name="Kohler A."/>
            <person name="Sanchez-Garcia M."/>
            <person name="Morin E."/>
            <person name="Andreopoulos B."/>
            <person name="Barry K.W."/>
            <person name="Bonito G."/>
            <person name="Buee M."/>
            <person name="Carver A."/>
            <person name="Chen C."/>
            <person name="Cichocki N."/>
            <person name="Clum A."/>
            <person name="Culley D."/>
            <person name="Crous P.W."/>
            <person name="Fauchery L."/>
            <person name="Girlanda M."/>
            <person name="Hayes R.D."/>
            <person name="Keri Z."/>
            <person name="LaButti K."/>
            <person name="Lipzen A."/>
            <person name="Lombard V."/>
            <person name="Magnuson J."/>
            <person name="Maillard F."/>
            <person name="Murat C."/>
            <person name="Nolan M."/>
            <person name="Ohm R.A."/>
            <person name="Pangilinan J."/>
            <person name="Pereira M.F."/>
            <person name="Perotto S."/>
            <person name="Peter M."/>
            <person name="Pfister S."/>
            <person name="Riley R."/>
            <person name="Sitrit Y."/>
            <person name="Stielow J.B."/>
            <person name="Szollosi G."/>
            <person name="Zifcakova L."/>
            <person name="Stursova M."/>
            <person name="Spatafora J.W."/>
            <person name="Tedersoo L."/>
            <person name="Vaario L.M."/>
            <person name="Yamada A."/>
            <person name="Yan M."/>
            <person name="Wang P."/>
            <person name="Xu J."/>
            <person name="Bruns T."/>
            <person name="Baldrian P."/>
            <person name="Vilgalys R."/>
            <person name="Dunand C."/>
            <person name="Henrissat B."/>
            <person name="Grigoriev I.V."/>
            <person name="Hibbett D."/>
            <person name="Nagy L.G."/>
            <person name="Martin F.M."/>
        </authorList>
    </citation>
    <scope>NUCLEOTIDE SEQUENCE</scope>
    <source>
        <strain evidence="1">P2</strain>
    </source>
</reference>
<organism evidence="1 2">
    <name type="scientific">Thelephora ganbajun</name>
    <name type="common">Ganba fungus</name>
    <dbReference type="NCBI Taxonomy" id="370292"/>
    <lineage>
        <taxon>Eukaryota</taxon>
        <taxon>Fungi</taxon>
        <taxon>Dikarya</taxon>
        <taxon>Basidiomycota</taxon>
        <taxon>Agaricomycotina</taxon>
        <taxon>Agaricomycetes</taxon>
        <taxon>Thelephorales</taxon>
        <taxon>Thelephoraceae</taxon>
        <taxon>Thelephora</taxon>
    </lineage>
</organism>
<gene>
    <name evidence="1" type="ORF">BDM02DRAFT_3184499</name>
</gene>
<reference evidence="1" key="1">
    <citation type="submission" date="2019-10" db="EMBL/GenBank/DDBJ databases">
        <authorList>
            <consortium name="DOE Joint Genome Institute"/>
            <person name="Kuo A."/>
            <person name="Miyauchi S."/>
            <person name="Kiss E."/>
            <person name="Drula E."/>
            <person name="Kohler A."/>
            <person name="Sanchez-Garcia M."/>
            <person name="Andreopoulos B."/>
            <person name="Barry K.W."/>
            <person name="Bonito G."/>
            <person name="Buee M."/>
            <person name="Carver A."/>
            <person name="Chen C."/>
            <person name="Cichocki N."/>
            <person name="Clum A."/>
            <person name="Culley D."/>
            <person name="Crous P.W."/>
            <person name="Fauchery L."/>
            <person name="Girlanda M."/>
            <person name="Hayes R."/>
            <person name="Keri Z."/>
            <person name="Labutti K."/>
            <person name="Lipzen A."/>
            <person name="Lombard V."/>
            <person name="Magnuson J."/>
            <person name="Maillard F."/>
            <person name="Morin E."/>
            <person name="Murat C."/>
            <person name="Nolan M."/>
            <person name="Ohm R."/>
            <person name="Pangilinan J."/>
            <person name="Pereira M."/>
            <person name="Perotto S."/>
            <person name="Peter M."/>
            <person name="Riley R."/>
            <person name="Sitrit Y."/>
            <person name="Stielow B."/>
            <person name="Szollosi G."/>
            <person name="Zifcakova L."/>
            <person name="Stursova M."/>
            <person name="Spatafora J.W."/>
            <person name="Tedersoo L."/>
            <person name="Vaario L.-M."/>
            <person name="Yamada A."/>
            <person name="Yan M."/>
            <person name="Wang P."/>
            <person name="Xu J."/>
            <person name="Bruns T."/>
            <person name="Baldrian P."/>
            <person name="Vilgalys R."/>
            <person name="Henrissat B."/>
            <person name="Grigoriev I.V."/>
            <person name="Hibbett D."/>
            <person name="Nagy L.G."/>
            <person name="Martin F.M."/>
        </authorList>
    </citation>
    <scope>NUCLEOTIDE SEQUENCE</scope>
    <source>
        <strain evidence="1">P2</strain>
    </source>
</reference>
<dbReference type="Proteomes" id="UP000886501">
    <property type="component" value="Unassembled WGS sequence"/>
</dbReference>
<accession>A0ACB6ZQ07</accession>
<sequence>MSAATWRQFFSFNKYSQITASALRRSLNETERLAVERRGVTNARYQTWEKGQAGQQVLFNPPVEEASKPSA</sequence>